<comment type="subcellular location">
    <subcellularLocation>
        <location evidence="1">Cell membrane</location>
        <topology evidence="1">Multi-pass membrane protein</topology>
    </subcellularLocation>
</comment>
<dbReference type="PANTHER" id="PTHR21716:SF53">
    <property type="entry name" value="PERMEASE PERM-RELATED"/>
    <property type="match status" value="1"/>
</dbReference>
<evidence type="ECO:0000256" key="5">
    <source>
        <dbReference type="ARBA" id="ARBA00022692"/>
    </source>
</evidence>
<feature type="transmembrane region" description="Helical" evidence="8">
    <location>
        <begin position="195"/>
        <end position="218"/>
    </location>
</feature>
<comment type="similarity">
    <text evidence="2">Belongs to the autoinducer-2 exporter (AI-2E) (TC 2.A.86) family.</text>
</comment>
<comment type="caution">
    <text evidence="9">The sequence shown here is derived from an EMBL/GenBank/DDBJ whole genome shotgun (WGS) entry which is preliminary data.</text>
</comment>
<dbReference type="AlphaFoldDB" id="A0A2H0VL83"/>
<dbReference type="GO" id="GO:0005886">
    <property type="term" value="C:plasma membrane"/>
    <property type="evidence" value="ECO:0007669"/>
    <property type="project" value="UniProtKB-SubCell"/>
</dbReference>
<evidence type="ECO:0000256" key="8">
    <source>
        <dbReference type="SAM" id="Phobius"/>
    </source>
</evidence>
<sequence length="329" mass="35918">METQKIEISQKTIIFTIGTLLSLWFLFQVRSIVILLFIAFILMTAVNPLVRLASKIKIPTIIVMLVVYFGLIALISTVIVSLVPAVVQQTKDLTLILPTYMHNLEKVFNAQFDPNVASGYLNSIPSNILKIAGGVFSNIMNILALFFMAYYLVLERPHLHRYLLRFFENHNAEEKAEALVVAVERQVGGWVRGEVILMLVIGVLTYFGLILLGIPYALPLAVLAGLLEVVPNLGPTIAAIPAILMGLTVSPIVGLGALILSIVIQQLENNLIVPKIMQSATGTPPLVTIVVLLVGFTLGGIVGAILSMPIYLTIQTVIKTFNPPQAERS</sequence>
<keyword evidence="3" id="KW-0813">Transport</keyword>
<feature type="transmembrane region" description="Helical" evidence="8">
    <location>
        <begin position="285"/>
        <end position="312"/>
    </location>
</feature>
<keyword evidence="5 8" id="KW-0812">Transmembrane</keyword>
<evidence type="ECO:0000256" key="7">
    <source>
        <dbReference type="ARBA" id="ARBA00023136"/>
    </source>
</evidence>
<evidence type="ECO:0000256" key="2">
    <source>
        <dbReference type="ARBA" id="ARBA00009773"/>
    </source>
</evidence>
<evidence type="ECO:0000256" key="3">
    <source>
        <dbReference type="ARBA" id="ARBA00022448"/>
    </source>
</evidence>
<evidence type="ECO:0000256" key="1">
    <source>
        <dbReference type="ARBA" id="ARBA00004651"/>
    </source>
</evidence>
<dbReference type="PANTHER" id="PTHR21716">
    <property type="entry name" value="TRANSMEMBRANE PROTEIN"/>
    <property type="match status" value="1"/>
</dbReference>
<dbReference type="EMBL" id="PFAF01000022">
    <property type="protein sequence ID" value="PIR99109.1"/>
    <property type="molecule type" value="Genomic_DNA"/>
</dbReference>
<evidence type="ECO:0000313" key="10">
    <source>
        <dbReference type="Proteomes" id="UP000230796"/>
    </source>
</evidence>
<organism evidence="9 10">
    <name type="scientific">Candidatus Collierbacteria bacterium CG10_big_fil_rev_8_21_14_0_10_44_9</name>
    <dbReference type="NCBI Taxonomy" id="1974535"/>
    <lineage>
        <taxon>Bacteria</taxon>
        <taxon>Candidatus Collieribacteriota</taxon>
    </lineage>
</organism>
<feature type="transmembrane region" description="Helical" evidence="8">
    <location>
        <begin position="131"/>
        <end position="153"/>
    </location>
</feature>
<keyword evidence="7 8" id="KW-0472">Membrane</keyword>
<evidence type="ECO:0000256" key="4">
    <source>
        <dbReference type="ARBA" id="ARBA00022475"/>
    </source>
</evidence>
<accession>A0A2H0VL83</accession>
<evidence type="ECO:0000256" key="6">
    <source>
        <dbReference type="ARBA" id="ARBA00022989"/>
    </source>
</evidence>
<dbReference type="Proteomes" id="UP000230796">
    <property type="component" value="Unassembled WGS sequence"/>
</dbReference>
<feature type="transmembrane region" description="Helical" evidence="8">
    <location>
        <begin position="62"/>
        <end position="87"/>
    </location>
</feature>
<evidence type="ECO:0000313" key="9">
    <source>
        <dbReference type="EMBL" id="PIR99109.1"/>
    </source>
</evidence>
<protein>
    <recommendedName>
        <fullName evidence="11">AI-2E family transporter</fullName>
    </recommendedName>
</protein>
<keyword evidence="6 8" id="KW-1133">Transmembrane helix</keyword>
<dbReference type="InterPro" id="IPR002549">
    <property type="entry name" value="AI-2E-like"/>
</dbReference>
<keyword evidence="4" id="KW-1003">Cell membrane</keyword>
<proteinExistence type="inferred from homology"/>
<reference evidence="10" key="1">
    <citation type="submission" date="2017-09" db="EMBL/GenBank/DDBJ databases">
        <title>Depth-based differentiation of microbial function through sediment-hosted aquifers and enrichment of novel symbionts in the deep terrestrial subsurface.</title>
        <authorList>
            <person name="Probst A.J."/>
            <person name="Ladd B."/>
            <person name="Jarett J.K."/>
            <person name="Geller-Mcgrath D.E."/>
            <person name="Sieber C.M.K."/>
            <person name="Emerson J.B."/>
            <person name="Anantharaman K."/>
            <person name="Thomas B.C."/>
            <person name="Malmstrom R."/>
            <person name="Stieglmeier M."/>
            <person name="Klingl A."/>
            <person name="Woyke T."/>
            <person name="Ryan C.M."/>
            <person name="Banfield J.F."/>
        </authorList>
    </citation>
    <scope>NUCLEOTIDE SEQUENCE [LARGE SCALE GENOMIC DNA]</scope>
</reference>
<dbReference type="GO" id="GO:0055085">
    <property type="term" value="P:transmembrane transport"/>
    <property type="evidence" value="ECO:0007669"/>
    <property type="project" value="TreeGrafter"/>
</dbReference>
<gene>
    <name evidence="9" type="ORF">COT87_01255</name>
</gene>
<feature type="transmembrane region" description="Helical" evidence="8">
    <location>
        <begin position="33"/>
        <end position="50"/>
    </location>
</feature>
<feature type="transmembrane region" description="Helical" evidence="8">
    <location>
        <begin position="238"/>
        <end position="264"/>
    </location>
</feature>
<feature type="transmembrane region" description="Helical" evidence="8">
    <location>
        <begin position="12"/>
        <end position="27"/>
    </location>
</feature>
<evidence type="ECO:0008006" key="11">
    <source>
        <dbReference type="Google" id="ProtNLM"/>
    </source>
</evidence>
<dbReference type="Pfam" id="PF01594">
    <property type="entry name" value="AI-2E_transport"/>
    <property type="match status" value="1"/>
</dbReference>
<name>A0A2H0VL83_9BACT</name>